<reference evidence="2 3" key="1">
    <citation type="journal article" date="2014" name="Mol. Plant">
        <title>Chromosome Scale Genome Assembly and Transcriptome Profiling of Nannochloropsis gaditana in Nitrogen Depletion.</title>
        <authorList>
            <person name="Corteggiani Carpinelli E."/>
            <person name="Telatin A."/>
            <person name="Vitulo N."/>
            <person name="Forcato C."/>
            <person name="D'Angelo M."/>
            <person name="Schiavon R."/>
            <person name="Vezzi A."/>
            <person name="Giacometti G.M."/>
            <person name="Morosinotto T."/>
            <person name="Valle G."/>
        </authorList>
    </citation>
    <scope>NUCLEOTIDE SEQUENCE [LARGE SCALE GENOMIC DNA]</scope>
    <source>
        <strain evidence="2 3">B-31</strain>
    </source>
</reference>
<proteinExistence type="predicted"/>
<protein>
    <submittedName>
        <fullName evidence="2">Uncharacterized protein</fullName>
    </submittedName>
</protein>
<evidence type="ECO:0000313" key="2">
    <source>
        <dbReference type="EMBL" id="EWM21905.1"/>
    </source>
</evidence>
<comment type="caution">
    <text evidence="2">The sequence shown here is derived from an EMBL/GenBank/DDBJ whole genome shotgun (WGS) entry which is preliminary data.</text>
</comment>
<evidence type="ECO:0000313" key="3">
    <source>
        <dbReference type="Proteomes" id="UP000019335"/>
    </source>
</evidence>
<evidence type="ECO:0000256" key="1">
    <source>
        <dbReference type="SAM" id="MobiDB-lite"/>
    </source>
</evidence>
<organism evidence="2 3">
    <name type="scientific">Nannochloropsis gaditana</name>
    <dbReference type="NCBI Taxonomy" id="72520"/>
    <lineage>
        <taxon>Eukaryota</taxon>
        <taxon>Sar</taxon>
        <taxon>Stramenopiles</taxon>
        <taxon>Ochrophyta</taxon>
        <taxon>Eustigmatophyceae</taxon>
        <taxon>Eustigmatales</taxon>
        <taxon>Monodopsidaceae</taxon>
        <taxon>Nannochloropsis</taxon>
    </lineage>
</organism>
<feature type="region of interest" description="Disordered" evidence="1">
    <location>
        <begin position="69"/>
        <end position="101"/>
    </location>
</feature>
<dbReference type="Proteomes" id="UP000019335">
    <property type="component" value="Unassembled WGS sequence"/>
</dbReference>
<sequence length="382" mass="42416">MAAVQGSIRGLETAPKFAYSRKGRPLCRLIVMYSCIALTRGFLMPAPRGSSALHSVPFREFARTEGKAASADPGAEFMRHGKGSSSEGAGNSTATRSRSKLPPMKETMQLLFSPDKRQVDQERARFREVIHTMQAAPMENVMGLISSNVPFFLGTNTSLFMQEMLEELDSMDPATPVPLGGGYQVTVEQQRTALVNLFTLTMDFIEGFVSHTQGELRSHQAVLKEIMEAAQKKSSAELDATLKRLRPQFREDFVTYLRGEYERVSTPPMTEDSVVLANLLQAIQARVLAEVEDMMGSDVSQVSRLLAFSDEEQVVTALRGSFLAGSLQPDQFLEMVETVLADLDERMPALLDSGNKDEELREMHRKLSAIRAFTVDYVAEMK</sequence>
<name>W7T4G3_9STRA</name>
<accession>W7T4G3</accession>
<dbReference type="OrthoDB" id="10285868at2759"/>
<feature type="compositionally biased region" description="Polar residues" evidence="1">
    <location>
        <begin position="83"/>
        <end position="96"/>
    </location>
</feature>
<dbReference type="AlphaFoldDB" id="W7T4G3"/>
<dbReference type="EMBL" id="AZIL01002351">
    <property type="protein sequence ID" value="EWM21905.1"/>
    <property type="molecule type" value="Genomic_DNA"/>
</dbReference>
<gene>
    <name evidence="2" type="ORF">Naga_100070g29</name>
</gene>
<keyword evidence="3" id="KW-1185">Reference proteome</keyword>